<dbReference type="Pfam" id="PF00501">
    <property type="entry name" value="AMP-binding"/>
    <property type="match status" value="1"/>
</dbReference>
<dbReference type="InterPro" id="IPR000873">
    <property type="entry name" value="AMP-dep_synth/lig_dom"/>
</dbReference>
<dbReference type="InterPro" id="IPR042099">
    <property type="entry name" value="ANL_N_sf"/>
</dbReference>
<evidence type="ECO:0000256" key="5">
    <source>
        <dbReference type="ARBA" id="ARBA00032875"/>
    </source>
</evidence>
<dbReference type="Proteomes" id="UP000677016">
    <property type="component" value="Unassembled WGS sequence"/>
</dbReference>
<dbReference type="GO" id="GO:0004467">
    <property type="term" value="F:long-chain fatty acid-CoA ligase activity"/>
    <property type="evidence" value="ECO:0007669"/>
    <property type="project" value="TreeGrafter"/>
</dbReference>
<dbReference type="SUPFAM" id="SSF56801">
    <property type="entry name" value="Acetyl-CoA synthetase-like"/>
    <property type="match status" value="1"/>
</dbReference>
<evidence type="ECO:0000256" key="1">
    <source>
        <dbReference type="ARBA" id="ARBA00006432"/>
    </source>
</evidence>
<keyword evidence="8" id="KW-1185">Reference proteome</keyword>
<evidence type="ECO:0000313" key="8">
    <source>
        <dbReference type="Proteomes" id="UP000677016"/>
    </source>
</evidence>
<sequence>MTTASPTIHTPADEPVDQAVLDGRAQSVAHLFRDRVAASGPKPAFMHAVASGSGEEWVTVSWDEADTVVREVGAGIVALGVEPEDRVAIASGTRYEWAIADLGIMVAGAATTTIYPTTIADDVAFILSDSATKVVFAENEEQLEKLRSVRPQIPGVSRVVLVDGSPDGDDWTLTLDELRQLGREYLEGDPGAVDARIDAITPDRLATIIYTSGTTGRPKGVRLLHSAWTYEGAAVAAIDIIHEDDLQYLWLPLAHVFGKNLLTLPLQIGFCTAIDGRIDKIVDNLAVVKPTFMGAAPRIFEKAHARVHMMMEAEGGLKAKLFKAASSTGREVSILREQGKEPSGMLARKHAVLDKLVGTKIRDRFGGRVRFFISGSAALNQDVARWFDAMGMLIAEGYGLTETSAASFVNRTRAYRYGTVGWPLPGIEVKIADDGEILMRGPGNMQGYHNNPEATDETIDAEGFLHTGDIGELDERGFLKITDRKKDLFKTSGGKYVAPGAIESMFKGLCPYASQLIVHGADRNFVSALVTLDPDAIAGWAEANGMAGRSYTEVVTSDACREMVQGYVDQLNGQLNRWETIKKFTILEHDLSVEDGELTPSLKLKRKVVAEKYKPLLDAHYSGS</sequence>
<accession>A0A941DB73</accession>
<proteinExistence type="inferred from homology"/>
<dbReference type="Pfam" id="PF23562">
    <property type="entry name" value="AMP-binding_C_3"/>
    <property type="match status" value="1"/>
</dbReference>
<organism evidence="7 8">
    <name type="scientific">Phycicoccus avicenniae</name>
    <dbReference type="NCBI Taxonomy" id="2828860"/>
    <lineage>
        <taxon>Bacteria</taxon>
        <taxon>Bacillati</taxon>
        <taxon>Actinomycetota</taxon>
        <taxon>Actinomycetes</taxon>
        <taxon>Micrococcales</taxon>
        <taxon>Intrasporangiaceae</taxon>
        <taxon>Phycicoccus</taxon>
    </lineage>
</organism>
<dbReference type="PANTHER" id="PTHR43272">
    <property type="entry name" value="LONG-CHAIN-FATTY-ACID--COA LIGASE"/>
    <property type="match status" value="1"/>
</dbReference>
<dbReference type="GO" id="GO:0016020">
    <property type="term" value="C:membrane"/>
    <property type="evidence" value="ECO:0007669"/>
    <property type="project" value="TreeGrafter"/>
</dbReference>
<comment type="caution">
    <text evidence="7">The sequence shown here is derived from an EMBL/GenBank/DDBJ whole genome shotgun (WGS) entry which is preliminary data.</text>
</comment>
<evidence type="ECO:0000259" key="6">
    <source>
        <dbReference type="Pfam" id="PF00501"/>
    </source>
</evidence>
<keyword evidence="3" id="KW-0276">Fatty acid metabolism</keyword>
<evidence type="ECO:0000256" key="4">
    <source>
        <dbReference type="ARBA" id="ARBA00023098"/>
    </source>
</evidence>
<comment type="similarity">
    <text evidence="1">Belongs to the ATP-dependent AMP-binding enzyme family.</text>
</comment>
<dbReference type="AlphaFoldDB" id="A0A941DB73"/>
<dbReference type="RefSeq" id="WP_211604411.1">
    <property type="nucleotide sequence ID" value="NZ_JAGSNF010000025.1"/>
</dbReference>
<evidence type="ECO:0000313" key="7">
    <source>
        <dbReference type="EMBL" id="MBR7744886.1"/>
    </source>
</evidence>
<dbReference type="PROSITE" id="PS00455">
    <property type="entry name" value="AMP_BINDING"/>
    <property type="match status" value="1"/>
</dbReference>
<dbReference type="EMBL" id="JAGSNF010000025">
    <property type="protein sequence ID" value="MBR7744886.1"/>
    <property type="molecule type" value="Genomic_DNA"/>
</dbReference>
<dbReference type="InterPro" id="IPR020845">
    <property type="entry name" value="AMP-binding_CS"/>
</dbReference>
<evidence type="ECO:0000256" key="2">
    <source>
        <dbReference type="ARBA" id="ARBA00022598"/>
    </source>
</evidence>
<dbReference type="CDD" id="cd05907">
    <property type="entry name" value="VL_LC_FACS_like"/>
    <property type="match status" value="1"/>
</dbReference>
<gene>
    <name evidence="7" type="ORF">KC207_16450</name>
</gene>
<reference evidence="7" key="1">
    <citation type="submission" date="2021-04" db="EMBL/GenBank/DDBJ databases">
        <title>Phycicoccus avicenniae sp. nov., a novel endophytic actinomycetes isolated from branch of Avicennia mariana.</title>
        <authorList>
            <person name="Tuo L."/>
        </authorList>
    </citation>
    <scope>NUCLEOTIDE SEQUENCE</scope>
    <source>
        <strain evidence="7">BSK3Z-2</strain>
    </source>
</reference>
<feature type="domain" description="AMP-dependent synthetase/ligase" evidence="6">
    <location>
        <begin position="34"/>
        <end position="449"/>
    </location>
</feature>
<dbReference type="Gene3D" id="3.40.50.12780">
    <property type="entry name" value="N-terminal domain of ligase-like"/>
    <property type="match status" value="1"/>
</dbReference>
<keyword evidence="2 7" id="KW-0436">Ligase</keyword>
<dbReference type="PANTHER" id="PTHR43272:SF32">
    <property type="entry name" value="AMP-DEPENDENT SYNTHETASE_LIGASE DOMAIN-CONTAINING PROTEIN"/>
    <property type="match status" value="1"/>
</dbReference>
<keyword evidence="4" id="KW-0443">Lipid metabolism</keyword>
<name>A0A941DB73_9MICO</name>
<evidence type="ECO:0000256" key="3">
    <source>
        <dbReference type="ARBA" id="ARBA00022832"/>
    </source>
</evidence>
<protein>
    <recommendedName>
        <fullName evidence="5">Acyl-CoA synthetase</fullName>
    </recommendedName>
</protein>